<evidence type="ECO:0000256" key="2">
    <source>
        <dbReference type="SAM" id="SignalP"/>
    </source>
</evidence>
<dbReference type="Pfam" id="PF13620">
    <property type="entry name" value="CarboxypepD_reg"/>
    <property type="match status" value="1"/>
</dbReference>
<feature type="compositionally biased region" description="Pro residues" evidence="1">
    <location>
        <begin position="57"/>
        <end position="69"/>
    </location>
</feature>
<reference evidence="4" key="1">
    <citation type="journal article" date="2019" name="Int. J. Syst. Evol. Microbiol.">
        <title>The Global Catalogue of Microorganisms (GCM) 10K type strain sequencing project: providing services to taxonomists for standard genome sequencing and annotation.</title>
        <authorList>
            <consortium name="The Broad Institute Genomics Platform"/>
            <consortium name="The Broad Institute Genome Sequencing Center for Infectious Disease"/>
            <person name="Wu L."/>
            <person name="Ma J."/>
        </authorList>
    </citation>
    <scope>NUCLEOTIDE SEQUENCE [LARGE SCALE GENOMIC DNA]</scope>
    <source>
        <strain evidence="4">JCM 14319</strain>
    </source>
</reference>
<name>A0ABP4X0A3_9MICO</name>
<keyword evidence="4" id="KW-1185">Reference proteome</keyword>
<dbReference type="EMBL" id="BAAANH010000006">
    <property type="protein sequence ID" value="GAA1766114.1"/>
    <property type="molecule type" value="Genomic_DNA"/>
</dbReference>
<feature type="signal peptide" evidence="2">
    <location>
        <begin position="1"/>
        <end position="23"/>
    </location>
</feature>
<keyword evidence="2" id="KW-0732">Signal</keyword>
<dbReference type="Proteomes" id="UP001500506">
    <property type="component" value="Unassembled WGS sequence"/>
</dbReference>
<gene>
    <name evidence="3" type="ORF">GCM10009747_27890</name>
</gene>
<protein>
    <recommendedName>
        <fullName evidence="5">Alpha-amylase</fullName>
    </recommendedName>
</protein>
<evidence type="ECO:0008006" key="5">
    <source>
        <dbReference type="Google" id="ProtNLM"/>
    </source>
</evidence>
<feature type="region of interest" description="Disordered" evidence="1">
    <location>
        <begin position="209"/>
        <end position="241"/>
    </location>
</feature>
<sequence length="241" mass="24830">MLSAAFIVGSIVFATSVPGSASATVGIEPADVQLESDPSPRGEPVPNSALPQTATPTPAPSPEPEPPSDSVPSPAEAADTLGATATGTASISGRVTLDDGRPLANGVVAATLKGAEAPASQTATREDGTYRLEGLPAGAYTLHFWPNPHDPAYEGFLGEYWNNAHQESDRAYFAVASGQTVTGRNAQLSKGATISGRVTLEDGARRAAPRFPRAPRDWDSTSRLPRTATTVSSASPRAVIN</sequence>
<feature type="compositionally biased region" description="Polar residues" evidence="1">
    <location>
        <begin position="221"/>
        <end position="235"/>
    </location>
</feature>
<accession>A0ABP4X0A3</accession>
<evidence type="ECO:0000313" key="3">
    <source>
        <dbReference type="EMBL" id="GAA1766114.1"/>
    </source>
</evidence>
<dbReference type="SUPFAM" id="SSF49452">
    <property type="entry name" value="Starch-binding domain-like"/>
    <property type="match status" value="1"/>
</dbReference>
<proteinExistence type="predicted"/>
<evidence type="ECO:0000313" key="4">
    <source>
        <dbReference type="Proteomes" id="UP001500506"/>
    </source>
</evidence>
<organism evidence="3 4">
    <name type="scientific">Agromyces humatus</name>
    <dbReference type="NCBI Taxonomy" id="279573"/>
    <lineage>
        <taxon>Bacteria</taxon>
        <taxon>Bacillati</taxon>
        <taxon>Actinomycetota</taxon>
        <taxon>Actinomycetes</taxon>
        <taxon>Micrococcales</taxon>
        <taxon>Microbacteriaceae</taxon>
        <taxon>Agromyces</taxon>
    </lineage>
</organism>
<dbReference type="Gene3D" id="2.60.40.1120">
    <property type="entry name" value="Carboxypeptidase-like, regulatory domain"/>
    <property type="match status" value="1"/>
</dbReference>
<comment type="caution">
    <text evidence="3">The sequence shown here is derived from an EMBL/GenBank/DDBJ whole genome shotgun (WGS) entry which is preliminary data.</text>
</comment>
<dbReference type="InterPro" id="IPR013784">
    <property type="entry name" value="Carb-bd-like_fold"/>
</dbReference>
<feature type="chain" id="PRO_5046104440" description="Alpha-amylase" evidence="2">
    <location>
        <begin position="24"/>
        <end position="241"/>
    </location>
</feature>
<feature type="region of interest" description="Disordered" evidence="1">
    <location>
        <begin position="29"/>
        <end position="77"/>
    </location>
</feature>
<evidence type="ECO:0000256" key="1">
    <source>
        <dbReference type="SAM" id="MobiDB-lite"/>
    </source>
</evidence>